<evidence type="ECO:0000313" key="10">
    <source>
        <dbReference type="Proteomes" id="UP000095401"/>
    </source>
</evidence>
<dbReference type="PANTHER" id="PTHR43876">
    <property type="entry name" value="UBIQUINONE BIOSYNTHESIS MONOOXYGENASE COQ6, MITOCHONDRIAL"/>
    <property type="match status" value="1"/>
</dbReference>
<evidence type="ECO:0000256" key="1">
    <source>
        <dbReference type="ARBA" id="ARBA00001974"/>
    </source>
</evidence>
<name>A0A1D8IKE3_9GAMM</name>
<keyword evidence="4" id="KW-0285">Flavoprotein</keyword>
<comment type="pathway">
    <text evidence="2">Cofactor biosynthesis; ubiquinone biosynthesis.</text>
</comment>
<accession>A0A1D8IKE3</accession>
<dbReference type="EMBL" id="CP017415">
    <property type="protein sequence ID" value="AOU96904.1"/>
    <property type="molecule type" value="Genomic_DNA"/>
</dbReference>
<keyword evidence="5" id="KW-0274">FAD</keyword>
<evidence type="ECO:0000256" key="7">
    <source>
        <dbReference type="ARBA" id="ARBA00023033"/>
    </source>
</evidence>
<dbReference type="InterPro" id="IPR036188">
    <property type="entry name" value="FAD/NAD-bd_sf"/>
</dbReference>
<dbReference type="KEGG" id="aprs:BI364_01785"/>
<evidence type="ECO:0000256" key="3">
    <source>
        <dbReference type="ARBA" id="ARBA00005349"/>
    </source>
</evidence>
<dbReference type="GO" id="GO:0006744">
    <property type="term" value="P:ubiquinone biosynthetic process"/>
    <property type="evidence" value="ECO:0007669"/>
    <property type="project" value="UniProtKB-UniPathway"/>
</dbReference>
<feature type="domain" description="FAD-binding" evidence="8">
    <location>
        <begin position="5"/>
        <end position="338"/>
    </location>
</feature>
<dbReference type="PRINTS" id="PR00420">
    <property type="entry name" value="RNGMNOXGNASE"/>
</dbReference>
<dbReference type="InterPro" id="IPR051205">
    <property type="entry name" value="UbiH/COQ6_monooxygenase"/>
</dbReference>
<dbReference type="SUPFAM" id="SSF51905">
    <property type="entry name" value="FAD/NAD(P)-binding domain"/>
    <property type="match status" value="1"/>
</dbReference>
<comment type="similarity">
    <text evidence="3">Belongs to the UbiH/COQ6 family.</text>
</comment>
<dbReference type="Proteomes" id="UP000095401">
    <property type="component" value="Chromosome"/>
</dbReference>
<dbReference type="GO" id="GO:0008681">
    <property type="term" value="F:2-octaprenyl-6-methoxyphenol hydroxylase activity"/>
    <property type="evidence" value="ECO:0007669"/>
    <property type="project" value="InterPro"/>
</dbReference>
<keyword evidence="10" id="KW-1185">Reference proteome</keyword>
<dbReference type="NCBIfam" id="TIGR01984">
    <property type="entry name" value="UbiH"/>
    <property type="match status" value="1"/>
</dbReference>
<dbReference type="NCBIfam" id="TIGR01988">
    <property type="entry name" value="Ubi-OHases"/>
    <property type="match status" value="1"/>
</dbReference>
<protein>
    <submittedName>
        <fullName evidence="9">2-octaprenyl-6-methoxyphenyl hydroxylase</fullName>
    </submittedName>
</protein>
<dbReference type="Pfam" id="PF01494">
    <property type="entry name" value="FAD_binding_3"/>
    <property type="match status" value="1"/>
</dbReference>
<sequence>MNVDYDILIVGGGMVGASLGAALAGSGRRVGILEARPYGTPGQPSYDDRSTALALGSRHLLDRLGVWPALSAEAAPITHIHVSDRGHFGVAHIDAAEQGVRALGYVVPNRALGAALLPVLEQAAGVELIAPAEVADIEQDDDGVVVRLAGGVPFERLRARLVVAADGTGSPIREQVGIPVETRAYGQSALIANVSVTRLQAGVAYERFTDEGPLAMLPMGGDRYSLVWTHREADLPATLALGDAEFLAALQQRFGWRLGRLKAVGRRASYPLGLTRALETSYGRVVLVGNALHTLHPVAGQGFNLALRDVEALARALEGIDDPGEPAVLAQYRRLREGDMRTVVSLTDAMVRLFSGLSPLPGALRSLGLVAADCLPDLNRLLARQHMGLYGAIAPTRPPAFAEFRA</sequence>
<reference evidence="10" key="1">
    <citation type="submission" date="2016-09" db="EMBL/GenBank/DDBJ databases">
        <title>Acidihalobacter prosperus F5.</title>
        <authorList>
            <person name="Khaleque H.N."/>
            <person name="Ramsay J.P."/>
            <person name="Kaksonen A.H."/>
            <person name="Boxall N.J."/>
            <person name="Watkin E.L.J."/>
        </authorList>
    </citation>
    <scope>NUCLEOTIDE SEQUENCE [LARGE SCALE GENOMIC DNA]</scope>
    <source>
        <strain evidence="10">F5</strain>
    </source>
</reference>
<keyword evidence="6" id="KW-0560">Oxidoreductase</keyword>
<comment type="cofactor">
    <cofactor evidence="1">
        <name>FAD</name>
        <dbReference type="ChEBI" id="CHEBI:57692"/>
    </cofactor>
</comment>
<dbReference type="InterPro" id="IPR010971">
    <property type="entry name" value="UbiH/COQ6"/>
</dbReference>
<dbReference type="UniPathway" id="UPA00232"/>
<evidence type="ECO:0000256" key="4">
    <source>
        <dbReference type="ARBA" id="ARBA00022630"/>
    </source>
</evidence>
<dbReference type="AlphaFoldDB" id="A0A1D8IKE3"/>
<dbReference type="InterPro" id="IPR002938">
    <property type="entry name" value="FAD-bd"/>
</dbReference>
<evidence type="ECO:0000259" key="8">
    <source>
        <dbReference type="Pfam" id="PF01494"/>
    </source>
</evidence>
<keyword evidence="7" id="KW-0503">Monooxygenase</keyword>
<dbReference type="InterPro" id="IPR011295">
    <property type="entry name" value="UbiH"/>
</dbReference>
<evidence type="ECO:0000256" key="6">
    <source>
        <dbReference type="ARBA" id="ARBA00023002"/>
    </source>
</evidence>
<dbReference type="NCBIfam" id="NF004356">
    <property type="entry name" value="PRK05732.1"/>
    <property type="match status" value="1"/>
</dbReference>
<evidence type="ECO:0000313" key="9">
    <source>
        <dbReference type="EMBL" id="AOU96904.1"/>
    </source>
</evidence>
<dbReference type="Gene3D" id="3.50.50.60">
    <property type="entry name" value="FAD/NAD(P)-binding domain"/>
    <property type="match status" value="2"/>
</dbReference>
<dbReference type="GO" id="GO:0071949">
    <property type="term" value="F:FAD binding"/>
    <property type="evidence" value="ECO:0007669"/>
    <property type="project" value="InterPro"/>
</dbReference>
<dbReference type="RefSeq" id="WP_070077296.1">
    <property type="nucleotide sequence ID" value="NZ_CP017415.1"/>
</dbReference>
<proteinExistence type="inferred from homology"/>
<evidence type="ECO:0000256" key="5">
    <source>
        <dbReference type="ARBA" id="ARBA00022827"/>
    </source>
</evidence>
<organism evidence="9 10">
    <name type="scientific">Acidihalobacter yilgarnensis</name>
    <dbReference type="NCBI Taxonomy" id="2819280"/>
    <lineage>
        <taxon>Bacteria</taxon>
        <taxon>Pseudomonadati</taxon>
        <taxon>Pseudomonadota</taxon>
        <taxon>Gammaproteobacteria</taxon>
        <taxon>Chromatiales</taxon>
        <taxon>Ectothiorhodospiraceae</taxon>
        <taxon>Acidihalobacter</taxon>
    </lineage>
</organism>
<gene>
    <name evidence="9" type="ORF">BI364_01785</name>
</gene>
<dbReference type="PANTHER" id="PTHR43876:SF8">
    <property type="entry name" value="2-OCTAPRENYL-6-METHOXYPHENOL HYDROXYLASE"/>
    <property type="match status" value="1"/>
</dbReference>
<evidence type="ECO:0000256" key="2">
    <source>
        <dbReference type="ARBA" id="ARBA00004749"/>
    </source>
</evidence>